<evidence type="ECO:0000256" key="6">
    <source>
        <dbReference type="ARBA" id="ARBA00035197"/>
    </source>
</evidence>
<dbReference type="AlphaFoldDB" id="A0A1G1VA40"/>
<keyword evidence="3 7" id="KW-0694">RNA-binding</keyword>
<dbReference type="NCBIfam" id="TIGR00060">
    <property type="entry name" value="L18_bact"/>
    <property type="match status" value="1"/>
</dbReference>
<evidence type="ECO:0000313" key="8">
    <source>
        <dbReference type="EMBL" id="OGY12072.1"/>
    </source>
</evidence>
<dbReference type="GO" id="GO:1990904">
    <property type="term" value="C:ribonucleoprotein complex"/>
    <property type="evidence" value="ECO:0007669"/>
    <property type="project" value="UniProtKB-KW"/>
</dbReference>
<dbReference type="InterPro" id="IPR057268">
    <property type="entry name" value="Ribosomal_L18"/>
</dbReference>
<dbReference type="HAMAP" id="MF_01337_B">
    <property type="entry name" value="Ribosomal_uL18_B"/>
    <property type="match status" value="1"/>
</dbReference>
<dbReference type="InterPro" id="IPR005484">
    <property type="entry name" value="Ribosomal_uL18_bac/plant/anim"/>
</dbReference>
<evidence type="ECO:0000256" key="4">
    <source>
        <dbReference type="ARBA" id="ARBA00022980"/>
    </source>
</evidence>
<evidence type="ECO:0000313" key="9">
    <source>
        <dbReference type="Proteomes" id="UP000178272"/>
    </source>
</evidence>
<dbReference type="GO" id="GO:0005737">
    <property type="term" value="C:cytoplasm"/>
    <property type="evidence" value="ECO:0007669"/>
    <property type="project" value="UniProtKB-ARBA"/>
</dbReference>
<dbReference type="GO" id="GO:0005840">
    <property type="term" value="C:ribosome"/>
    <property type="evidence" value="ECO:0007669"/>
    <property type="project" value="UniProtKB-KW"/>
</dbReference>
<dbReference type="PANTHER" id="PTHR12899:SF3">
    <property type="entry name" value="LARGE RIBOSOMAL SUBUNIT PROTEIN UL18M"/>
    <property type="match status" value="1"/>
</dbReference>
<evidence type="ECO:0000256" key="5">
    <source>
        <dbReference type="ARBA" id="ARBA00023274"/>
    </source>
</evidence>
<dbReference type="Proteomes" id="UP000178272">
    <property type="component" value="Unassembled WGS sequence"/>
</dbReference>
<evidence type="ECO:0000256" key="7">
    <source>
        <dbReference type="HAMAP-Rule" id="MF_01337"/>
    </source>
</evidence>
<reference evidence="8 9" key="1">
    <citation type="journal article" date="2016" name="Nat. Commun.">
        <title>Thousands of microbial genomes shed light on interconnected biogeochemical processes in an aquifer system.</title>
        <authorList>
            <person name="Anantharaman K."/>
            <person name="Brown C.T."/>
            <person name="Hug L.A."/>
            <person name="Sharon I."/>
            <person name="Castelle C.J."/>
            <person name="Probst A.J."/>
            <person name="Thomas B.C."/>
            <person name="Singh A."/>
            <person name="Wilkins M.J."/>
            <person name="Karaoz U."/>
            <person name="Brodie E.L."/>
            <person name="Williams K.H."/>
            <person name="Hubbard S.S."/>
            <person name="Banfield J.F."/>
        </authorList>
    </citation>
    <scope>NUCLEOTIDE SEQUENCE [LARGE SCALE GENOMIC DNA]</scope>
</reference>
<comment type="caution">
    <text evidence="8">The sequence shown here is derived from an EMBL/GenBank/DDBJ whole genome shotgun (WGS) entry which is preliminary data.</text>
</comment>
<dbReference type="GO" id="GO:0006412">
    <property type="term" value="P:translation"/>
    <property type="evidence" value="ECO:0007669"/>
    <property type="project" value="UniProtKB-UniRule"/>
</dbReference>
<dbReference type="GO" id="GO:0003735">
    <property type="term" value="F:structural constituent of ribosome"/>
    <property type="evidence" value="ECO:0007669"/>
    <property type="project" value="InterPro"/>
</dbReference>
<proteinExistence type="inferred from homology"/>
<dbReference type="Pfam" id="PF00861">
    <property type="entry name" value="Ribosomal_L18p"/>
    <property type="match status" value="1"/>
</dbReference>
<protein>
    <recommendedName>
        <fullName evidence="6 7">Large ribosomal subunit protein uL18</fullName>
    </recommendedName>
</protein>
<comment type="similarity">
    <text evidence="1 7">Belongs to the universal ribosomal protein uL18 family.</text>
</comment>
<keyword evidence="2 7" id="KW-0699">rRNA-binding</keyword>
<comment type="subunit">
    <text evidence="7">Part of the 50S ribosomal subunit; part of the 5S rRNA/L5/L18/L25 subcomplex. Contacts the 5S and 23S rRNAs.</text>
</comment>
<keyword evidence="4 7" id="KW-0689">Ribosomal protein</keyword>
<dbReference type="GO" id="GO:0008097">
    <property type="term" value="F:5S rRNA binding"/>
    <property type="evidence" value="ECO:0007669"/>
    <property type="project" value="TreeGrafter"/>
</dbReference>
<evidence type="ECO:0000256" key="1">
    <source>
        <dbReference type="ARBA" id="ARBA00007116"/>
    </source>
</evidence>
<sequence>MKQKTRKQRVRKKLRVTSSRPRLTVFVSNKHIYAQIIDDAEGRTLAAARDADVKDKNKIVATAQKVGEELAVRAVKLGVKQVVFDRGGRKYHGRIKALADSARAGGLEF</sequence>
<gene>
    <name evidence="7" type="primary">rplR</name>
    <name evidence="8" type="ORF">A3F61_03475</name>
</gene>
<dbReference type="SUPFAM" id="SSF53137">
    <property type="entry name" value="Translational machinery components"/>
    <property type="match status" value="1"/>
</dbReference>
<accession>A0A1G1VA40</accession>
<evidence type="ECO:0000256" key="2">
    <source>
        <dbReference type="ARBA" id="ARBA00022730"/>
    </source>
</evidence>
<comment type="function">
    <text evidence="7">This is one of the proteins that bind and probably mediate the attachment of the 5S RNA into the large ribosomal subunit, where it forms part of the central protuberance.</text>
</comment>
<dbReference type="STRING" id="1797517.A3F61_03475"/>
<dbReference type="PANTHER" id="PTHR12899">
    <property type="entry name" value="39S RIBOSOMAL PROTEIN L18, MITOCHONDRIAL"/>
    <property type="match status" value="1"/>
</dbReference>
<dbReference type="InterPro" id="IPR004389">
    <property type="entry name" value="Ribosomal_uL18_bac-type"/>
</dbReference>
<organism evidence="8 9">
    <name type="scientific">Candidatus Blackburnbacteria bacterium RIFCSPHIGHO2_12_FULL_41_13b</name>
    <dbReference type="NCBI Taxonomy" id="1797517"/>
    <lineage>
        <taxon>Bacteria</taxon>
        <taxon>Candidatus Blackburniibacteriota</taxon>
    </lineage>
</organism>
<dbReference type="FunFam" id="3.30.420.100:FF:000001">
    <property type="entry name" value="50S ribosomal protein L18"/>
    <property type="match status" value="1"/>
</dbReference>
<dbReference type="Gene3D" id="3.30.420.100">
    <property type="match status" value="1"/>
</dbReference>
<name>A0A1G1VA40_9BACT</name>
<evidence type="ECO:0000256" key="3">
    <source>
        <dbReference type="ARBA" id="ARBA00022884"/>
    </source>
</evidence>
<dbReference type="EMBL" id="MHCA01000027">
    <property type="protein sequence ID" value="OGY12072.1"/>
    <property type="molecule type" value="Genomic_DNA"/>
</dbReference>
<dbReference type="CDD" id="cd00432">
    <property type="entry name" value="Ribosomal_L18_L5e"/>
    <property type="match status" value="1"/>
</dbReference>
<keyword evidence="5 7" id="KW-0687">Ribonucleoprotein</keyword>